<dbReference type="AlphaFoldDB" id="A0A5J9UHS6"/>
<keyword evidence="2" id="KW-1185">Reference proteome</keyword>
<gene>
    <name evidence="1" type="ORF">EJB05_32455</name>
</gene>
<feature type="non-terminal residue" evidence="1">
    <location>
        <position position="1"/>
    </location>
</feature>
<evidence type="ECO:0000313" key="2">
    <source>
        <dbReference type="Proteomes" id="UP000324897"/>
    </source>
</evidence>
<dbReference type="Proteomes" id="UP000324897">
    <property type="component" value="Unassembled WGS sequence"/>
</dbReference>
<sequence>MAQVWPGIHVFDPGPESPIGDQDTLLLRRITITHKWSTHLSGQVIVEAPTDLRSLNTMPADRSVAVLERERRQEMGKKRSMGLVVSYLYNEFGLDFEDSSYTIWTGTTPCHQPVFSYERVSPSRNSSRISNGPPEFVYPQNVNLHTDSLA</sequence>
<dbReference type="Gramene" id="TVU22738">
    <property type="protein sequence ID" value="TVU22738"/>
    <property type="gene ID" value="EJB05_32455"/>
</dbReference>
<dbReference type="EMBL" id="RWGY01000026">
    <property type="protein sequence ID" value="TVU22738.1"/>
    <property type="molecule type" value="Genomic_DNA"/>
</dbReference>
<protein>
    <submittedName>
        <fullName evidence="1">Uncharacterized protein</fullName>
    </submittedName>
</protein>
<proteinExistence type="predicted"/>
<reference evidence="1 2" key="1">
    <citation type="journal article" date="2019" name="Sci. Rep.">
        <title>A high-quality genome of Eragrostis curvula grass provides insights into Poaceae evolution and supports new strategies to enhance forage quality.</title>
        <authorList>
            <person name="Carballo J."/>
            <person name="Santos B.A.C.M."/>
            <person name="Zappacosta D."/>
            <person name="Garbus I."/>
            <person name="Selva J.P."/>
            <person name="Gallo C.A."/>
            <person name="Diaz A."/>
            <person name="Albertini E."/>
            <person name="Caccamo M."/>
            <person name="Echenique V."/>
        </authorList>
    </citation>
    <scope>NUCLEOTIDE SEQUENCE [LARGE SCALE GENOMIC DNA]</scope>
    <source>
        <strain evidence="2">cv. Victoria</strain>
        <tissue evidence="1">Leaf</tissue>
    </source>
</reference>
<accession>A0A5J9UHS6</accession>
<evidence type="ECO:0000313" key="1">
    <source>
        <dbReference type="EMBL" id="TVU22738.1"/>
    </source>
</evidence>
<name>A0A5J9UHS6_9POAL</name>
<comment type="caution">
    <text evidence="1">The sequence shown here is derived from an EMBL/GenBank/DDBJ whole genome shotgun (WGS) entry which is preliminary data.</text>
</comment>
<organism evidence="1 2">
    <name type="scientific">Eragrostis curvula</name>
    <name type="common">weeping love grass</name>
    <dbReference type="NCBI Taxonomy" id="38414"/>
    <lineage>
        <taxon>Eukaryota</taxon>
        <taxon>Viridiplantae</taxon>
        <taxon>Streptophyta</taxon>
        <taxon>Embryophyta</taxon>
        <taxon>Tracheophyta</taxon>
        <taxon>Spermatophyta</taxon>
        <taxon>Magnoliopsida</taxon>
        <taxon>Liliopsida</taxon>
        <taxon>Poales</taxon>
        <taxon>Poaceae</taxon>
        <taxon>PACMAD clade</taxon>
        <taxon>Chloridoideae</taxon>
        <taxon>Eragrostideae</taxon>
        <taxon>Eragrostidinae</taxon>
        <taxon>Eragrostis</taxon>
    </lineage>
</organism>